<reference evidence="2" key="1">
    <citation type="journal article" date="2019" name="Int. J. Syst. Evol. Microbiol.">
        <title>The Global Catalogue of Microorganisms (GCM) 10K type strain sequencing project: providing services to taxonomists for standard genome sequencing and annotation.</title>
        <authorList>
            <consortium name="The Broad Institute Genomics Platform"/>
            <consortium name="The Broad Institute Genome Sequencing Center for Infectious Disease"/>
            <person name="Wu L."/>
            <person name="Ma J."/>
        </authorList>
    </citation>
    <scope>NUCLEOTIDE SEQUENCE [LARGE SCALE GENOMIC DNA]</scope>
    <source>
        <strain evidence="2">CGMCC 1.13681</strain>
    </source>
</reference>
<comment type="caution">
    <text evidence="1">The sequence shown here is derived from an EMBL/GenBank/DDBJ whole genome shotgun (WGS) entry which is preliminary data.</text>
</comment>
<sequence>MRTTPYRVLGPGWGIAIDLTAEAALTPAPSLNGDRLGARIRLDVTPIRDHRPADRSGRCLTPAELGWLRYGLELMSTDIEATLPPDHHLLLTAHRVLFPETDFQPKGLAGAMAKWCQEEFTLTHDPTTPVMYAPDDHEFVYAWEPPHPDRRLTATRLTHRERAQRGAPVRLLGSP</sequence>
<dbReference type="RefSeq" id="WP_386411864.1">
    <property type="nucleotide sequence ID" value="NZ_JBHSZO010000004.1"/>
</dbReference>
<evidence type="ECO:0000313" key="1">
    <source>
        <dbReference type="EMBL" id="MFC7217289.1"/>
    </source>
</evidence>
<name>A0ABW2GE57_9ACTN</name>
<accession>A0ABW2GE57</accession>
<protein>
    <submittedName>
        <fullName evidence="1">Uncharacterized protein</fullName>
    </submittedName>
</protein>
<organism evidence="1 2">
    <name type="scientific">Streptomyces polyrhachis</name>
    <dbReference type="NCBI Taxonomy" id="1282885"/>
    <lineage>
        <taxon>Bacteria</taxon>
        <taxon>Bacillati</taxon>
        <taxon>Actinomycetota</taxon>
        <taxon>Actinomycetes</taxon>
        <taxon>Kitasatosporales</taxon>
        <taxon>Streptomycetaceae</taxon>
        <taxon>Streptomyces</taxon>
    </lineage>
</organism>
<gene>
    <name evidence="1" type="ORF">ACFQLX_03760</name>
</gene>
<dbReference type="Proteomes" id="UP001596413">
    <property type="component" value="Unassembled WGS sequence"/>
</dbReference>
<evidence type="ECO:0000313" key="2">
    <source>
        <dbReference type="Proteomes" id="UP001596413"/>
    </source>
</evidence>
<proteinExistence type="predicted"/>
<keyword evidence="2" id="KW-1185">Reference proteome</keyword>
<dbReference type="EMBL" id="JBHSZO010000004">
    <property type="protein sequence ID" value="MFC7217289.1"/>
    <property type="molecule type" value="Genomic_DNA"/>
</dbReference>